<dbReference type="Pfam" id="PF00781">
    <property type="entry name" value="DAGK_cat"/>
    <property type="match status" value="1"/>
</dbReference>
<proteinExistence type="predicted"/>
<dbReference type="GO" id="GO:0046872">
    <property type="term" value="F:metal ion binding"/>
    <property type="evidence" value="ECO:0007669"/>
    <property type="project" value="UniProtKB-KW"/>
</dbReference>
<evidence type="ECO:0000256" key="9">
    <source>
        <dbReference type="ARBA" id="ARBA00023098"/>
    </source>
</evidence>
<dbReference type="GO" id="GO:0008654">
    <property type="term" value="P:phospholipid biosynthetic process"/>
    <property type="evidence" value="ECO:0007669"/>
    <property type="project" value="UniProtKB-KW"/>
</dbReference>
<keyword evidence="6 13" id="KW-0418">Kinase</keyword>
<dbReference type="PANTHER" id="PTHR12358:SF106">
    <property type="entry name" value="LIPID KINASE YEGS"/>
    <property type="match status" value="1"/>
</dbReference>
<evidence type="ECO:0000256" key="1">
    <source>
        <dbReference type="ARBA" id="ARBA00001946"/>
    </source>
</evidence>
<dbReference type="PROSITE" id="PS50146">
    <property type="entry name" value="DAGK"/>
    <property type="match status" value="1"/>
</dbReference>
<evidence type="ECO:0000256" key="3">
    <source>
        <dbReference type="ARBA" id="ARBA00022679"/>
    </source>
</evidence>
<keyword evidence="8" id="KW-0460">Magnesium</keyword>
<evidence type="ECO:0000259" key="12">
    <source>
        <dbReference type="PROSITE" id="PS50146"/>
    </source>
</evidence>
<keyword evidence="3" id="KW-0808">Transferase</keyword>
<organism evidence="13">
    <name type="scientific">hydrothermal vent metagenome</name>
    <dbReference type="NCBI Taxonomy" id="652676"/>
    <lineage>
        <taxon>unclassified sequences</taxon>
        <taxon>metagenomes</taxon>
        <taxon>ecological metagenomes</taxon>
    </lineage>
</organism>
<evidence type="ECO:0000256" key="8">
    <source>
        <dbReference type="ARBA" id="ARBA00022842"/>
    </source>
</evidence>
<dbReference type="Gene3D" id="2.60.200.40">
    <property type="match status" value="1"/>
</dbReference>
<evidence type="ECO:0000256" key="2">
    <source>
        <dbReference type="ARBA" id="ARBA00022516"/>
    </source>
</evidence>
<evidence type="ECO:0000313" key="13">
    <source>
        <dbReference type="EMBL" id="SFV57361.1"/>
    </source>
</evidence>
<evidence type="ECO:0000256" key="10">
    <source>
        <dbReference type="ARBA" id="ARBA00023209"/>
    </source>
</evidence>
<feature type="domain" description="DAGKc" evidence="12">
    <location>
        <begin position="1"/>
        <end position="115"/>
    </location>
</feature>
<dbReference type="PANTHER" id="PTHR12358">
    <property type="entry name" value="SPHINGOSINE KINASE"/>
    <property type="match status" value="1"/>
</dbReference>
<dbReference type="GO" id="GO:0005524">
    <property type="term" value="F:ATP binding"/>
    <property type="evidence" value="ECO:0007669"/>
    <property type="project" value="UniProtKB-KW"/>
</dbReference>
<dbReference type="InterPro" id="IPR001206">
    <property type="entry name" value="Diacylglycerol_kinase_cat_dom"/>
</dbReference>
<accession>A0A1W1BV70</accession>
<dbReference type="GO" id="GO:0016301">
    <property type="term" value="F:kinase activity"/>
    <property type="evidence" value="ECO:0007669"/>
    <property type="project" value="UniProtKB-KW"/>
</dbReference>
<keyword evidence="10" id="KW-0594">Phospholipid biosynthesis</keyword>
<dbReference type="InterPro" id="IPR016064">
    <property type="entry name" value="NAD/diacylglycerol_kinase_sf"/>
</dbReference>
<keyword evidence="2" id="KW-0444">Lipid biosynthesis</keyword>
<evidence type="ECO:0000256" key="4">
    <source>
        <dbReference type="ARBA" id="ARBA00022723"/>
    </source>
</evidence>
<dbReference type="NCBIfam" id="TIGR00147">
    <property type="entry name" value="YegS/Rv2252/BmrU family lipid kinase"/>
    <property type="match status" value="1"/>
</dbReference>
<dbReference type="Pfam" id="PF19279">
    <property type="entry name" value="YegS_C"/>
    <property type="match status" value="1"/>
</dbReference>
<dbReference type="GO" id="GO:0005886">
    <property type="term" value="C:plasma membrane"/>
    <property type="evidence" value="ECO:0007669"/>
    <property type="project" value="TreeGrafter"/>
</dbReference>
<dbReference type="InterPro" id="IPR017438">
    <property type="entry name" value="ATP-NAD_kinase_N"/>
</dbReference>
<name>A0A1W1BV70_9ZZZZ</name>
<evidence type="ECO:0000256" key="7">
    <source>
        <dbReference type="ARBA" id="ARBA00022840"/>
    </source>
</evidence>
<keyword evidence="11" id="KW-1208">Phospholipid metabolism</keyword>
<keyword evidence="9" id="KW-0443">Lipid metabolism</keyword>
<dbReference type="NCBIfam" id="NF009602">
    <property type="entry name" value="PRK13054.1"/>
    <property type="match status" value="1"/>
</dbReference>
<dbReference type="InterPro" id="IPR045540">
    <property type="entry name" value="YegS/DAGK_C"/>
</dbReference>
<keyword evidence="7" id="KW-0067">ATP-binding</keyword>
<dbReference type="AlphaFoldDB" id="A0A1W1BV70"/>
<dbReference type="SUPFAM" id="SSF111331">
    <property type="entry name" value="NAD kinase/diacylglycerol kinase-like"/>
    <property type="match status" value="1"/>
</dbReference>
<dbReference type="EMBL" id="FPHL01000014">
    <property type="protein sequence ID" value="SFV57361.1"/>
    <property type="molecule type" value="Genomic_DNA"/>
</dbReference>
<dbReference type="InterPro" id="IPR050187">
    <property type="entry name" value="Lipid_Phosphate_FormReg"/>
</dbReference>
<protein>
    <submittedName>
        <fullName evidence="13">Transcription regulator [contains diacylglycerol kinase catalytic domain]</fullName>
    </submittedName>
</protein>
<keyword evidence="4" id="KW-0479">Metal-binding</keyword>
<dbReference type="InterPro" id="IPR005218">
    <property type="entry name" value="Diacylglycerol/lipid_kinase"/>
</dbReference>
<sequence>MPEVRSAIAAFRKTEEVQIRVTYEYGDVARFLDEALANGVERFVIGGGDGSVNEAVNALAQLPREKRPVLALMPLGTANDFARACTIPSECLEALHFAVHGNIAEVDIVKANERHFVNMATVGFGAQVTAQTPVELKNFLGGGAYTLTGVLKALDFAPYKSKIVTPQHELDLHGIIAGAIANGRQAGGGQVLAPRAMINDGLLDIVSIIQFKLIDIPKVLWEIQNPSANGQFIKYLQVPWLECHAHDEIPVNLDGEPYHSSTICFEVMPGAIDLVIPRDAPCLM</sequence>
<evidence type="ECO:0000256" key="11">
    <source>
        <dbReference type="ARBA" id="ARBA00023264"/>
    </source>
</evidence>
<reference evidence="13" key="1">
    <citation type="submission" date="2016-10" db="EMBL/GenBank/DDBJ databases">
        <authorList>
            <person name="de Groot N.N."/>
        </authorList>
    </citation>
    <scope>NUCLEOTIDE SEQUENCE</scope>
</reference>
<evidence type="ECO:0000256" key="6">
    <source>
        <dbReference type="ARBA" id="ARBA00022777"/>
    </source>
</evidence>
<dbReference type="SMART" id="SM00046">
    <property type="entry name" value="DAGKc"/>
    <property type="match status" value="1"/>
</dbReference>
<comment type="cofactor">
    <cofactor evidence="1">
        <name>Mg(2+)</name>
        <dbReference type="ChEBI" id="CHEBI:18420"/>
    </cofactor>
</comment>
<dbReference type="Gene3D" id="3.40.50.10330">
    <property type="entry name" value="Probable inorganic polyphosphate/atp-NAD kinase, domain 1"/>
    <property type="match status" value="1"/>
</dbReference>
<gene>
    <name evidence="13" type="ORF">MNB_SV-10-515</name>
</gene>
<evidence type="ECO:0000256" key="5">
    <source>
        <dbReference type="ARBA" id="ARBA00022741"/>
    </source>
</evidence>
<keyword evidence="5" id="KW-0547">Nucleotide-binding</keyword>